<evidence type="ECO:0000313" key="9">
    <source>
        <dbReference type="Proteomes" id="UP001431532"/>
    </source>
</evidence>
<dbReference type="RefSeq" id="WP_282838640.1">
    <property type="nucleotide sequence ID" value="NZ_JASCXW010000002.1"/>
</dbReference>
<dbReference type="InterPro" id="IPR014721">
    <property type="entry name" value="Ribsml_uS5_D2-typ_fold_subgr"/>
</dbReference>
<protein>
    <recommendedName>
        <fullName evidence="1 6">4-diphosphocytidyl-2-C-methyl-D-erythritol kinase</fullName>
        <shortName evidence="6">CMK</shortName>
        <ecNumber evidence="6">2.7.1.148</ecNumber>
    </recommendedName>
    <alternativeName>
        <fullName evidence="6">4-(cytidine-5'-diphospho)-2-C-methyl-D-erythritol kinase</fullName>
    </alternativeName>
</protein>
<accession>A0AAW6U5Y7</accession>
<feature type="binding site" evidence="6">
    <location>
        <begin position="87"/>
        <end position="97"/>
    </location>
    <ligand>
        <name>ATP</name>
        <dbReference type="ChEBI" id="CHEBI:30616"/>
    </ligand>
</feature>
<evidence type="ECO:0000256" key="6">
    <source>
        <dbReference type="HAMAP-Rule" id="MF_00061"/>
    </source>
</evidence>
<keyword evidence="2 6" id="KW-0808">Transferase</keyword>
<comment type="pathway">
    <text evidence="6">Isoprenoid biosynthesis; isopentenyl diphosphate biosynthesis via DXP pathway; isopentenyl diphosphate from 1-deoxy-D-xylulose 5-phosphate: step 3/6.</text>
</comment>
<evidence type="ECO:0000313" key="8">
    <source>
        <dbReference type="EMBL" id="MDI6452225.1"/>
    </source>
</evidence>
<comment type="caution">
    <text evidence="8">The sequence shown here is derived from an EMBL/GenBank/DDBJ whole genome shotgun (WGS) entry which is preliminary data.</text>
</comment>
<dbReference type="Gene3D" id="3.30.70.890">
    <property type="entry name" value="GHMP kinase, C-terminal domain"/>
    <property type="match status" value="1"/>
</dbReference>
<keyword evidence="5 6" id="KW-0067">ATP-binding</keyword>
<evidence type="ECO:0000256" key="3">
    <source>
        <dbReference type="ARBA" id="ARBA00022741"/>
    </source>
</evidence>
<dbReference type="PANTHER" id="PTHR43527">
    <property type="entry name" value="4-DIPHOSPHOCYTIDYL-2-C-METHYL-D-ERYTHRITOL KINASE, CHLOROPLASTIC"/>
    <property type="match status" value="1"/>
</dbReference>
<dbReference type="InterPro" id="IPR020568">
    <property type="entry name" value="Ribosomal_Su5_D2-typ_SF"/>
</dbReference>
<gene>
    <name evidence="6 8" type="primary">ispE</name>
    <name evidence="8" type="ORF">QJ521_01505</name>
</gene>
<dbReference type="Pfam" id="PF00288">
    <property type="entry name" value="GHMP_kinases_N"/>
    <property type="match status" value="1"/>
</dbReference>
<comment type="similarity">
    <text evidence="6">Belongs to the GHMP kinase family. IspE subfamily.</text>
</comment>
<dbReference type="GO" id="GO:0016114">
    <property type="term" value="P:terpenoid biosynthetic process"/>
    <property type="evidence" value="ECO:0007669"/>
    <property type="project" value="UniProtKB-UniRule"/>
</dbReference>
<comment type="catalytic activity">
    <reaction evidence="6">
        <text>4-CDP-2-C-methyl-D-erythritol + ATP = 4-CDP-2-C-methyl-D-erythritol 2-phosphate + ADP + H(+)</text>
        <dbReference type="Rhea" id="RHEA:18437"/>
        <dbReference type="ChEBI" id="CHEBI:15378"/>
        <dbReference type="ChEBI" id="CHEBI:30616"/>
        <dbReference type="ChEBI" id="CHEBI:57823"/>
        <dbReference type="ChEBI" id="CHEBI:57919"/>
        <dbReference type="ChEBI" id="CHEBI:456216"/>
        <dbReference type="EC" id="2.7.1.148"/>
    </reaction>
</comment>
<keyword evidence="4 6" id="KW-0418">Kinase</keyword>
<dbReference type="GO" id="GO:0050515">
    <property type="term" value="F:4-(cytidine 5'-diphospho)-2-C-methyl-D-erythritol kinase activity"/>
    <property type="evidence" value="ECO:0007669"/>
    <property type="project" value="UniProtKB-UniRule"/>
</dbReference>
<dbReference type="GO" id="GO:0005524">
    <property type="term" value="F:ATP binding"/>
    <property type="evidence" value="ECO:0007669"/>
    <property type="project" value="UniProtKB-UniRule"/>
</dbReference>
<feature type="domain" description="GHMP kinase N-terminal" evidence="7">
    <location>
        <begin position="60"/>
        <end position="136"/>
    </location>
</feature>
<dbReference type="SUPFAM" id="SSF54211">
    <property type="entry name" value="Ribosomal protein S5 domain 2-like"/>
    <property type="match status" value="1"/>
</dbReference>
<reference evidence="8" key="1">
    <citation type="submission" date="2023-05" db="EMBL/GenBank/DDBJ databases">
        <title>Mariniplasma microaerophilum sp. nov., a novel anaerobic mollicute isolated from terrestrial mud volcano, Taman Peninsula, Russia.</title>
        <authorList>
            <person name="Khomyakova M.A."/>
            <person name="Merkel A.Y."/>
            <person name="Slobodkin A.I."/>
        </authorList>
    </citation>
    <scope>NUCLEOTIDE SEQUENCE</scope>
    <source>
        <strain evidence="8">M4Ah</strain>
    </source>
</reference>
<evidence type="ECO:0000256" key="5">
    <source>
        <dbReference type="ARBA" id="ARBA00022840"/>
    </source>
</evidence>
<organism evidence="8 9">
    <name type="scientific">Peloplasma aerotolerans</name>
    <dbReference type="NCBI Taxonomy" id="3044389"/>
    <lineage>
        <taxon>Bacteria</taxon>
        <taxon>Bacillati</taxon>
        <taxon>Mycoplasmatota</taxon>
        <taxon>Mollicutes</taxon>
        <taxon>Acholeplasmatales</taxon>
        <taxon>Acholeplasmataceae</taxon>
        <taxon>Peloplasma</taxon>
    </lineage>
</organism>
<name>A0AAW6U5Y7_9MOLU</name>
<keyword evidence="9" id="KW-1185">Reference proteome</keyword>
<dbReference type="PIRSF" id="PIRSF010376">
    <property type="entry name" value="IspE"/>
    <property type="match status" value="1"/>
</dbReference>
<dbReference type="SUPFAM" id="SSF55060">
    <property type="entry name" value="GHMP Kinase, C-terminal domain"/>
    <property type="match status" value="1"/>
</dbReference>
<dbReference type="InterPro" id="IPR036554">
    <property type="entry name" value="GHMP_kinase_C_sf"/>
</dbReference>
<keyword evidence="6" id="KW-0414">Isoprene biosynthesis</keyword>
<dbReference type="EC" id="2.7.1.148" evidence="6"/>
<feature type="active site" evidence="6">
    <location>
        <position position="9"/>
    </location>
</feature>
<dbReference type="NCBIfam" id="TIGR00154">
    <property type="entry name" value="ispE"/>
    <property type="match status" value="1"/>
</dbReference>
<sequence length="273" mass="31191">MIKEKAYAKINLALDVVGKRADGYHDLKMIMMPVDLHDILEFELSDHLTLVSNVEIDDNAIIHAAQKLKALYKVQQGATIKLTKNIPIGAGLGGGSADIAATLRGLNRLWELKLKVNELEEIALSLGSDTLFCLYNKTAYVYGRGENLLYVHKPDIDEIYLVTSDISSSTKTIFENHVIKYKDKQFDRVFKLYLNEKYNVFFNRTYNALLKTTLNQYPQLKDTYKTLKKITKDVFMTGSGSTFFILSINEKRDVLEEKLKEYGIQYIKTKPKT</sequence>
<evidence type="ECO:0000256" key="2">
    <source>
        <dbReference type="ARBA" id="ARBA00022679"/>
    </source>
</evidence>
<dbReference type="PANTHER" id="PTHR43527:SF2">
    <property type="entry name" value="4-DIPHOSPHOCYTIDYL-2-C-METHYL-D-ERYTHRITOL KINASE, CHLOROPLASTIC"/>
    <property type="match status" value="1"/>
</dbReference>
<keyword evidence="3 6" id="KW-0547">Nucleotide-binding</keyword>
<dbReference type="EMBL" id="JASCXW010000002">
    <property type="protein sequence ID" value="MDI6452225.1"/>
    <property type="molecule type" value="Genomic_DNA"/>
</dbReference>
<dbReference type="InterPro" id="IPR004424">
    <property type="entry name" value="IspE"/>
</dbReference>
<dbReference type="InterPro" id="IPR006204">
    <property type="entry name" value="GHMP_kinase_N_dom"/>
</dbReference>
<dbReference type="GO" id="GO:0019288">
    <property type="term" value="P:isopentenyl diphosphate biosynthetic process, methylerythritol 4-phosphate pathway"/>
    <property type="evidence" value="ECO:0007669"/>
    <property type="project" value="UniProtKB-UniRule"/>
</dbReference>
<proteinExistence type="inferred from homology"/>
<evidence type="ECO:0000256" key="4">
    <source>
        <dbReference type="ARBA" id="ARBA00022777"/>
    </source>
</evidence>
<dbReference type="AlphaFoldDB" id="A0AAW6U5Y7"/>
<feature type="active site" evidence="6">
    <location>
        <position position="129"/>
    </location>
</feature>
<dbReference type="Proteomes" id="UP001431532">
    <property type="component" value="Unassembled WGS sequence"/>
</dbReference>
<dbReference type="HAMAP" id="MF_00061">
    <property type="entry name" value="IspE"/>
    <property type="match status" value="1"/>
</dbReference>
<evidence type="ECO:0000256" key="1">
    <source>
        <dbReference type="ARBA" id="ARBA00017473"/>
    </source>
</evidence>
<comment type="function">
    <text evidence="6">Catalyzes the phosphorylation of the position 2 hydroxy group of 4-diphosphocytidyl-2C-methyl-D-erythritol.</text>
</comment>
<dbReference type="Gene3D" id="3.30.230.10">
    <property type="match status" value="1"/>
</dbReference>
<evidence type="ECO:0000259" key="7">
    <source>
        <dbReference type="Pfam" id="PF00288"/>
    </source>
</evidence>